<accession>A0A4R7B134</accession>
<evidence type="ECO:0008006" key="5">
    <source>
        <dbReference type="Google" id="ProtNLM"/>
    </source>
</evidence>
<protein>
    <recommendedName>
        <fullName evidence="5">Lipoprotein</fullName>
    </recommendedName>
</protein>
<dbReference type="EMBL" id="SNZP01000014">
    <property type="protein sequence ID" value="TDR73305.1"/>
    <property type="molecule type" value="Genomic_DNA"/>
</dbReference>
<gene>
    <name evidence="3" type="ORF">DFP86_11466</name>
</gene>
<feature type="signal peptide" evidence="2">
    <location>
        <begin position="1"/>
        <end position="30"/>
    </location>
</feature>
<keyword evidence="2" id="KW-0732">Signal</keyword>
<organism evidence="3 4">
    <name type="scientific">Paludibacterium purpuratum</name>
    <dbReference type="NCBI Taxonomy" id="1144873"/>
    <lineage>
        <taxon>Bacteria</taxon>
        <taxon>Pseudomonadati</taxon>
        <taxon>Pseudomonadota</taxon>
        <taxon>Betaproteobacteria</taxon>
        <taxon>Neisseriales</taxon>
        <taxon>Chromobacteriaceae</taxon>
        <taxon>Paludibacterium</taxon>
    </lineage>
</organism>
<evidence type="ECO:0000313" key="3">
    <source>
        <dbReference type="EMBL" id="TDR73305.1"/>
    </source>
</evidence>
<dbReference type="PROSITE" id="PS51257">
    <property type="entry name" value="PROKAR_LIPOPROTEIN"/>
    <property type="match status" value="1"/>
</dbReference>
<feature type="region of interest" description="Disordered" evidence="1">
    <location>
        <begin position="35"/>
        <end position="68"/>
    </location>
</feature>
<sequence>MFNKSKGNPMKKMLMAFALTSSLLACFSWAAQSAPTNRATDTSQSHGDASGAASSSTSPAQGNSATNG</sequence>
<proteinExistence type="predicted"/>
<feature type="compositionally biased region" description="Low complexity" evidence="1">
    <location>
        <begin position="43"/>
        <end position="62"/>
    </location>
</feature>
<evidence type="ECO:0000256" key="1">
    <source>
        <dbReference type="SAM" id="MobiDB-lite"/>
    </source>
</evidence>
<keyword evidence="4" id="KW-1185">Reference proteome</keyword>
<reference evidence="3 4" key="1">
    <citation type="submission" date="2019-03" db="EMBL/GenBank/DDBJ databases">
        <title>Genomic Encyclopedia of Type Strains, Phase III (KMG-III): the genomes of soil and plant-associated and newly described type strains.</title>
        <authorList>
            <person name="Whitman W."/>
        </authorList>
    </citation>
    <scope>NUCLEOTIDE SEQUENCE [LARGE SCALE GENOMIC DNA]</scope>
    <source>
        <strain evidence="3 4">CECT 8976</strain>
    </source>
</reference>
<dbReference type="Proteomes" id="UP000295611">
    <property type="component" value="Unassembled WGS sequence"/>
</dbReference>
<name>A0A4R7B134_9NEIS</name>
<feature type="chain" id="PRO_5020453395" description="Lipoprotein" evidence="2">
    <location>
        <begin position="31"/>
        <end position="68"/>
    </location>
</feature>
<evidence type="ECO:0000256" key="2">
    <source>
        <dbReference type="SAM" id="SignalP"/>
    </source>
</evidence>
<comment type="caution">
    <text evidence="3">The sequence shown here is derived from an EMBL/GenBank/DDBJ whole genome shotgun (WGS) entry which is preliminary data.</text>
</comment>
<evidence type="ECO:0000313" key="4">
    <source>
        <dbReference type="Proteomes" id="UP000295611"/>
    </source>
</evidence>
<dbReference type="AlphaFoldDB" id="A0A4R7B134"/>